<evidence type="ECO:0000313" key="2">
    <source>
        <dbReference type="EMBL" id="CDR48559.1"/>
    </source>
</evidence>
<reference evidence="2" key="1">
    <citation type="journal article" date="2014" name="Genome Announc.">
        <title>Draft genome sequence of Rhodosporidium toruloides CECT1137, an oleaginous yeast of biotechnological interest.</title>
        <authorList>
            <person name="Morin N."/>
            <person name="Calcas X."/>
            <person name="Devillers H."/>
            <person name="Durrens P."/>
            <person name="Sherman D.J."/>
            <person name="Nicaud J.-M."/>
            <person name="Neuveglise C."/>
        </authorList>
    </citation>
    <scope>NUCLEOTIDE SEQUENCE</scope>
    <source>
        <strain evidence="2">CECT1137</strain>
    </source>
</reference>
<sequence>MSSSAENADPPEDLRRALGMVLAHNASLAGGEQKGDQPSLYHVRTMEEYRKCRYEMDLVEQNLDKLKTLDNPPGFVYVVWRRWECSERLESLERQIQGTRNARVLDKLEAKQSKSKHQLAFWQEREEVLVTDRKLEKQAFEMFTLIKHISDARWVIFKLHNATRDSTVESVLTWIKKRIADAEKSFKKHYCDSPHYDGEPHRSTSSSSHTGHIPIVLDHRPRLPPASEAAHQPVFDLTSSDEDSDDGDFGAP</sequence>
<dbReference type="EMBL" id="LK052953">
    <property type="protein sequence ID" value="CDR48559.1"/>
    <property type="molecule type" value="Genomic_DNA"/>
</dbReference>
<proteinExistence type="predicted"/>
<dbReference type="AlphaFoldDB" id="A0A061BGQ1"/>
<gene>
    <name evidence="2" type="ORF">RHTO0S_18e02784g</name>
</gene>
<feature type="region of interest" description="Disordered" evidence="1">
    <location>
        <begin position="193"/>
        <end position="252"/>
    </location>
</feature>
<name>A0A061BGQ1_RHOTO</name>
<evidence type="ECO:0000256" key="1">
    <source>
        <dbReference type="SAM" id="MobiDB-lite"/>
    </source>
</evidence>
<accession>A0A061BGQ1</accession>
<feature type="compositionally biased region" description="Acidic residues" evidence="1">
    <location>
        <begin position="239"/>
        <end position="252"/>
    </location>
</feature>
<feature type="compositionally biased region" description="Basic and acidic residues" evidence="1">
    <location>
        <begin position="193"/>
        <end position="202"/>
    </location>
</feature>
<dbReference type="OrthoDB" id="10363477at2759"/>
<protein>
    <submittedName>
        <fullName evidence="2">RHTO0S18e02784g1_1</fullName>
    </submittedName>
</protein>
<organism evidence="2">
    <name type="scientific">Rhodotorula toruloides</name>
    <name type="common">Yeast</name>
    <name type="synonym">Rhodosporidium toruloides</name>
    <dbReference type="NCBI Taxonomy" id="5286"/>
    <lineage>
        <taxon>Eukaryota</taxon>
        <taxon>Fungi</taxon>
        <taxon>Dikarya</taxon>
        <taxon>Basidiomycota</taxon>
        <taxon>Pucciniomycotina</taxon>
        <taxon>Microbotryomycetes</taxon>
        <taxon>Sporidiobolales</taxon>
        <taxon>Sporidiobolaceae</taxon>
        <taxon>Rhodotorula</taxon>
    </lineage>
</organism>